<evidence type="ECO:0000313" key="2">
    <source>
        <dbReference type="EMBL" id="SDG28048.1"/>
    </source>
</evidence>
<accession>A0A1G7SYM2</accession>
<sequence>MEYETGSSESVSTAIVRAVSAVDGRQPSSLPPLTDVYLWPGVVTRWRHHRRRHDDRATVGGRPLDTPRKLYYAANEGRTGDFRRGIRERSGRGRPKTHVAEAPDCAGPHGVNSRRPSTPDARLPLVPPTSRRGRSCVSHTGDNAGFQVCCGNSRSRPECGWPNAPAAVHRLLQAEQAERLGVGRKSKISVMARIFDSRTT</sequence>
<dbReference type="EMBL" id="FNBK01000021">
    <property type="protein sequence ID" value="SDG28048.1"/>
    <property type="molecule type" value="Genomic_DNA"/>
</dbReference>
<dbReference type="Proteomes" id="UP000199076">
    <property type="component" value="Unassembled WGS sequence"/>
</dbReference>
<evidence type="ECO:0000256" key="1">
    <source>
        <dbReference type="SAM" id="MobiDB-lite"/>
    </source>
</evidence>
<proteinExistence type="predicted"/>
<feature type="region of interest" description="Disordered" evidence="1">
    <location>
        <begin position="84"/>
        <end position="136"/>
    </location>
</feature>
<name>A0A1G7SYM2_9EURY</name>
<reference evidence="3" key="1">
    <citation type="submission" date="2016-10" db="EMBL/GenBank/DDBJ databases">
        <authorList>
            <person name="Varghese N."/>
            <person name="Submissions S."/>
        </authorList>
    </citation>
    <scope>NUCLEOTIDE SEQUENCE [LARGE SCALE GENOMIC DNA]</scope>
    <source>
        <strain evidence="3">IBRC-M 10760</strain>
    </source>
</reference>
<evidence type="ECO:0000313" key="3">
    <source>
        <dbReference type="Proteomes" id="UP000199076"/>
    </source>
</evidence>
<dbReference type="AlphaFoldDB" id="A0A1G7SYM2"/>
<gene>
    <name evidence="2" type="ORF">SAMN05216218_12120</name>
</gene>
<organism evidence="2 3">
    <name type="scientific">Halorientalis regularis</name>
    <dbReference type="NCBI Taxonomy" id="660518"/>
    <lineage>
        <taxon>Archaea</taxon>
        <taxon>Methanobacteriati</taxon>
        <taxon>Methanobacteriota</taxon>
        <taxon>Stenosarchaea group</taxon>
        <taxon>Halobacteria</taxon>
        <taxon>Halobacteriales</taxon>
        <taxon>Haloarculaceae</taxon>
        <taxon>Halorientalis</taxon>
    </lineage>
</organism>
<dbReference type="STRING" id="660518.SAMN05216218_12120"/>
<keyword evidence="3" id="KW-1185">Reference proteome</keyword>
<protein>
    <submittedName>
        <fullName evidence="2">Uncharacterized protein</fullName>
    </submittedName>
</protein>